<evidence type="ECO:0000313" key="1">
    <source>
        <dbReference type="EMBL" id="QUH22942.1"/>
    </source>
</evidence>
<dbReference type="InterPro" id="IPR038664">
    <property type="entry name" value="Gar1/Naf1_Cbf5-bd_sf"/>
</dbReference>
<dbReference type="Pfam" id="PF04410">
    <property type="entry name" value="Gar1"/>
    <property type="match status" value="1"/>
</dbReference>
<dbReference type="GO" id="GO:0001522">
    <property type="term" value="P:pseudouridine synthesis"/>
    <property type="evidence" value="ECO:0007669"/>
    <property type="project" value="InterPro"/>
</dbReference>
<evidence type="ECO:0008006" key="3">
    <source>
        <dbReference type="Google" id="ProtNLM"/>
    </source>
</evidence>
<dbReference type="EMBL" id="CP058560">
    <property type="protein sequence ID" value="QUH22942.1"/>
    <property type="molecule type" value="Genomic_DNA"/>
</dbReference>
<evidence type="ECO:0000313" key="2">
    <source>
        <dbReference type="Proteomes" id="UP000681041"/>
    </source>
</evidence>
<keyword evidence="2" id="KW-1185">Reference proteome</keyword>
<dbReference type="SUPFAM" id="SSF50447">
    <property type="entry name" value="Translation proteins"/>
    <property type="match status" value="1"/>
</dbReference>
<dbReference type="Gene3D" id="2.40.10.230">
    <property type="entry name" value="Probable tRNA pseudouridine synthase domain"/>
    <property type="match status" value="1"/>
</dbReference>
<organism evidence="1 2">
    <name type="scientific">Methanobacterium alkalithermotolerans</name>
    <dbReference type="NCBI Taxonomy" id="2731220"/>
    <lineage>
        <taxon>Archaea</taxon>
        <taxon>Methanobacteriati</taxon>
        <taxon>Methanobacteriota</taxon>
        <taxon>Methanomada group</taxon>
        <taxon>Methanobacteria</taxon>
        <taxon>Methanobacteriales</taxon>
        <taxon>Methanobacteriaceae</taxon>
        <taxon>Methanobacterium</taxon>
    </lineage>
</organism>
<name>A0A8T8K505_9EURY</name>
<dbReference type="GeneID" id="64819844"/>
<dbReference type="KEGG" id="meme:HYG87_03725"/>
<dbReference type="RefSeq" id="WP_211533888.1">
    <property type="nucleotide sequence ID" value="NZ_CP058560.1"/>
</dbReference>
<sequence length="92" mass="10193">MKILGNISHVSNKGNIIVRSSQTPALGLPVFSENKKRVGKIHDVFGPTKEPYITIKPNRGSNSKKLDSLVGAVLYIPSKPVKKWGRKKRSKK</sequence>
<dbReference type="GO" id="GO:0042254">
    <property type="term" value="P:ribosome biogenesis"/>
    <property type="evidence" value="ECO:0007669"/>
    <property type="project" value="InterPro"/>
</dbReference>
<dbReference type="InterPro" id="IPR007504">
    <property type="entry name" value="H/ACA_rnp_Gar1/Naf1"/>
</dbReference>
<protein>
    <recommendedName>
        <fullName evidence="3">H/ACA RNA-protein complex protein Gar1</fullName>
    </recommendedName>
</protein>
<dbReference type="AlphaFoldDB" id="A0A8T8K505"/>
<reference evidence="1" key="1">
    <citation type="submission" date="2020-07" db="EMBL/GenBank/DDBJ databases">
        <title>Methanobacterium. sp. MethCan genome.</title>
        <authorList>
            <person name="Postec A."/>
            <person name="Quemeneur M."/>
        </authorList>
    </citation>
    <scope>NUCLEOTIDE SEQUENCE</scope>
    <source>
        <strain evidence="1">MethCAN</strain>
    </source>
</reference>
<accession>A0A8T8K505</accession>
<proteinExistence type="predicted"/>
<gene>
    <name evidence="1" type="ORF">HYG87_03725</name>
</gene>
<dbReference type="InterPro" id="IPR009000">
    <property type="entry name" value="Transl_B-barrel_sf"/>
</dbReference>
<dbReference type="Proteomes" id="UP000681041">
    <property type="component" value="Chromosome"/>
</dbReference>
<dbReference type="OrthoDB" id="60264at2157"/>